<protein>
    <submittedName>
        <fullName evidence="2">Uncharacterized protein</fullName>
    </submittedName>
</protein>
<comment type="caution">
    <text evidence="2">The sequence shown here is derived from an EMBL/GenBank/DDBJ whole genome shotgun (WGS) entry which is preliminary data.</text>
</comment>
<evidence type="ECO:0000313" key="3">
    <source>
        <dbReference type="Proteomes" id="UP000029003"/>
    </source>
</evidence>
<sequence length="131" mass="14276">MPGYTQRAVSPIPTGDSLASAGTRVPTRAKPATPPAHSNRIHRQPPTHVCPRTQNAQHRNNHPTEYETTAAIRMPGHTRDGTRTSRTSRTDQHPTTYACRCIRGIAARRCRGDTAARADSARCITTVASEP</sequence>
<organism evidence="2 3">
    <name type="scientific">Bifidobacterium thermacidophilum subsp. thermacidophilum</name>
    <dbReference type="NCBI Taxonomy" id="79262"/>
    <lineage>
        <taxon>Bacteria</taxon>
        <taxon>Bacillati</taxon>
        <taxon>Actinomycetota</taxon>
        <taxon>Actinomycetes</taxon>
        <taxon>Bifidobacteriales</taxon>
        <taxon>Bifidobacteriaceae</taxon>
        <taxon>Bifidobacterium</taxon>
    </lineage>
</organism>
<reference evidence="2 3" key="1">
    <citation type="submission" date="2014-03" db="EMBL/GenBank/DDBJ databases">
        <title>Genomics of Bifidobacteria.</title>
        <authorList>
            <person name="Ventura M."/>
            <person name="Milani C."/>
            <person name="Lugli G.A."/>
        </authorList>
    </citation>
    <scope>NUCLEOTIDE SEQUENCE [LARGE SCALE GENOMIC DNA]</scope>
    <source>
        <strain evidence="2 3">LMG 21395</strain>
    </source>
</reference>
<dbReference type="AlphaFoldDB" id="A0A087E2K3"/>
<accession>A0A087E2K3</accession>
<evidence type="ECO:0000313" key="2">
    <source>
        <dbReference type="EMBL" id="KFJ02004.1"/>
    </source>
</evidence>
<proteinExistence type="predicted"/>
<feature type="region of interest" description="Disordered" evidence="1">
    <location>
        <begin position="1"/>
        <end position="93"/>
    </location>
</feature>
<evidence type="ECO:0000256" key="1">
    <source>
        <dbReference type="SAM" id="MobiDB-lite"/>
    </source>
</evidence>
<name>A0A087E2K3_9BIFI</name>
<feature type="compositionally biased region" description="Basic and acidic residues" evidence="1">
    <location>
        <begin position="77"/>
        <end position="92"/>
    </location>
</feature>
<dbReference type="EMBL" id="JGZT01000007">
    <property type="protein sequence ID" value="KFJ02004.1"/>
    <property type="molecule type" value="Genomic_DNA"/>
</dbReference>
<gene>
    <name evidence="2" type="ORF">THER5_1981</name>
</gene>
<dbReference type="Proteomes" id="UP000029003">
    <property type="component" value="Unassembled WGS sequence"/>
</dbReference>